<evidence type="ECO:0000256" key="6">
    <source>
        <dbReference type="ARBA" id="ARBA00022792"/>
    </source>
</evidence>
<accession>B6RB53</accession>
<keyword evidence="5 10" id="KW-0375">Hydrogen ion transport</keyword>
<dbReference type="Gene3D" id="6.10.280.70">
    <property type="match status" value="1"/>
</dbReference>
<protein>
    <recommendedName>
        <fullName evidence="10">ATP synthase subunit d, mitochondrial</fullName>
    </recommendedName>
</protein>
<reference evidence="11" key="1">
    <citation type="submission" date="2006-10" db="EMBL/GenBank/DDBJ databases">
        <title>Novel gene discovery from Haliotis discus discus by normalized cDNA library analysis.</title>
        <authorList>
            <person name="Kang H.-S."/>
            <person name="De Zoysa M."/>
            <person name="Lee J."/>
        </authorList>
    </citation>
    <scope>NUCLEOTIDE SEQUENCE</scope>
</reference>
<dbReference type="Pfam" id="PF05873">
    <property type="entry name" value="Mt_ATP-synt_D"/>
    <property type="match status" value="1"/>
</dbReference>
<keyword evidence="6 10" id="KW-0999">Mitochondrion inner membrane</keyword>
<comment type="similarity">
    <text evidence="2 10">Belongs to the ATPase d subunit family.</text>
</comment>
<dbReference type="SUPFAM" id="SSF161065">
    <property type="entry name" value="ATP synthase D chain-like"/>
    <property type="match status" value="1"/>
</dbReference>
<proteinExistence type="evidence at transcript level"/>
<evidence type="ECO:0000256" key="10">
    <source>
        <dbReference type="PIRNR" id="PIRNR005514"/>
    </source>
</evidence>
<evidence type="ECO:0000256" key="4">
    <source>
        <dbReference type="ARBA" id="ARBA00022547"/>
    </source>
</evidence>
<evidence type="ECO:0000313" key="11">
    <source>
        <dbReference type="EMBL" id="ABO26657.1"/>
    </source>
</evidence>
<evidence type="ECO:0000256" key="3">
    <source>
        <dbReference type="ARBA" id="ARBA00022448"/>
    </source>
</evidence>
<dbReference type="GO" id="GO:0015986">
    <property type="term" value="P:proton motive force-driven ATP synthesis"/>
    <property type="evidence" value="ECO:0007669"/>
    <property type="project" value="UniProtKB-UniRule"/>
</dbReference>
<organism evidence="11">
    <name type="scientific">Haliotis discus discus</name>
    <name type="common">disc abalone</name>
    <dbReference type="NCBI Taxonomy" id="91233"/>
    <lineage>
        <taxon>Eukaryota</taxon>
        <taxon>Metazoa</taxon>
        <taxon>Spiralia</taxon>
        <taxon>Lophotrochozoa</taxon>
        <taxon>Mollusca</taxon>
        <taxon>Gastropoda</taxon>
        <taxon>Vetigastropoda</taxon>
        <taxon>Lepetellida</taxon>
        <taxon>Haliotoidea</taxon>
        <taxon>Haliotidae</taxon>
        <taxon>Haliotis</taxon>
    </lineage>
</organism>
<comment type="function">
    <text evidence="10">Mitochondrial membrane ATP synthase (F(1)F(0) ATP synthase or Complex V) produces ATP from ADP in the presence of a proton gradient across the membrane which is generated by electron transport complexes of the respiratory chain. F-type ATPases consist of two structural domains, F(1) - containing the extramembraneous catalytic core, and F(0) - containing the membrane proton channel, linked together by a central stalk and a peripheral stalk. During catalysis, ATP synthesis in the catalytic domain of F(1) is coupled via a rotary mechanism of the central stalk subunits to proton translocation.</text>
</comment>
<evidence type="ECO:0000256" key="1">
    <source>
        <dbReference type="ARBA" id="ARBA00004273"/>
    </source>
</evidence>
<dbReference type="PIRSF" id="PIRSF005514">
    <property type="entry name" value="ATPase_F0_D_mt"/>
    <property type="match status" value="1"/>
</dbReference>
<sequence>MAARRIAKSAVDWTAFAERVPANQRDFFRAFKAKSESIVNRVHQYPESLPKLDFSFYKARLANPAVAEQFEKQYQNVSVPFPKDKNNLLQEVDTQEKKAEADSKAFVGVLQGQIKEARMMLDKLGSIPPPDQMTHEMYAYYFPDKSLDPVSKPTFWPHIPMLQPGHKDHEYIK</sequence>
<keyword evidence="4" id="KW-0138">CF(0)</keyword>
<name>B6RB53_HALDI</name>
<dbReference type="GO" id="GO:0005743">
    <property type="term" value="C:mitochondrial inner membrane"/>
    <property type="evidence" value="ECO:0007669"/>
    <property type="project" value="UniProtKB-SubCell"/>
</dbReference>
<dbReference type="AlphaFoldDB" id="B6RB53"/>
<evidence type="ECO:0000256" key="7">
    <source>
        <dbReference type="ARBA" id="ARBA00023065"/>
    </source>
</evidence>
<keyword evidence="9 10" id="KW-0472">Membrane</keyword>
<keyword evidence="7 10" id="KW-0406">Ion transport</keyword>
<evidence type="ECO:0000256" key="5">
    <source>
        <dbReference type="ARBA" id="ARBA00022781"/>
    </source>
</evidence>
<dbReference type="EMBL" id="EF103399">
    <property type="protein sequence ID" value="ABO26657.1"/>
    <property type="molecule type" value="mRNA"/>
</dbReference>
<evidence type="ECO:0000256" key="9">
    <source>
        <dbReference type="ARBA" id="ARBA00023136"/>
    </source>
</evidence>
<dbReference type="InterPro" id="IPR008689">
    <property type="entry name" value="ATP_synth_F0_dsu_mt"/>
</dbReference>
<comment type="subcellular location">
    <subcellularLocation>
        <location evidence="1 10">Mitochondrion inner membrane</location>
    </subcellularLocation>
</comment>
<dbReference type="InterPro" id="IPR036228">
    <property type="entry name" value="ATP_synth_F0_dsu_sf_mt"/>
</dbReference>
<dbReference type="PANTHER" id="PTHR12700">
    <property type="entry name" value="ATP SYNTHASE SUBUNIT D, MITOCHONDRIAL"/>
    <property type="match status" value="1"/>
</dbReference>
<keyword evidence="3 10" id="KW-0813">Transport</keyword>
<keyword evidence="8 10" id="KW-0496">Mitochondrion</keyword>
<evidence type="ECO:0000256" key="8">
    <source>
        <dbReference type="ARBA" id="ARBA00023128"/>
    </source>
</evidence>
<dbReference type="GO" id="GO:0045259">
    <property type="term" value="C:proton-transporting ATP synthase complex"/>
    <property type="evidence" value="ECO:0007669"/>
    <property type="project" value="UniProtKB-KW"/>
</dbReference>
<dbReference type="GO" id="GO:0015078">
    <property type="term" value="F:proton transmembrane transporter activity"/>
    <property type="evidence" value="ECO:0007669"/>
    <property type="project" value="InterPro"/>
</dbReference>
<evidence type="ECO:0000256" key="2">
    <source>
        <dbReference type="ARBA" id="ARBA00006842"/>
    </source>
</evidence>